<reference evidence="2" key="1">
    <citation type="submission" date="2022-06" db="EMBL/GenBank/DDBJ databases">
        <title>Uncovering the hologenomic basis of an extraordinary plant invasion.</title>
        <authorList>
            <person name="Bieker V.C."/>
            <person name="Martin M.D."/>
            <person name="Gilbert T."/>
            <person name="Hodgins K."/>
            <person name="Battlay P."/>
            <person name="Petersen B."/>
            <person name="Wilson J."/>
        </authorList>
    </citation>
    <scope>NUCLEOTIDE SEQUENCE</scope>
    <source>
        <strain evidence="2">AA19_3_7</strain>
        <tissue evidence="2">Leaf</tissue>
    </source>
</reference>
<feature type="domain" description="EF-hand" evidence="1">
    <location>
        <begin position="1"/>
        <end position="19"/>
    </location>
</feature>
<sequence length="79" mass="9025">DGKINFEEFVAMMRKGTVETVYNTKKTCAVSHGWFSVSTRRKYAWRYLDGEFFTRFTNPSAISLNPISASAHNSNVVKQ</sequence>
<dbReference type="Proteomes" id="UP001206925">
    <property type="component" value="Unassembled WGS sequence"/>
</dbReference>
<protein>
    <recommendedName>
        <fullName evidence="1">EF-hand domain-containing protein</fullName>
    </recommendedName>
</protein>
<dbReference type="InterPro" id="IPR002048">
    <property type="entry name" value="EF_hand_dom"/>
</dbReference>
<proteinExistence type="predicted"/>
<dbReference type="AlphaFoldDB" id="A0AAD5GVI7"/>
<accession>A0AAD5GVI7</accession>
<evidence type="ECO:0000259" key="1">
    <source>
        <dbReference type="PROSITE" id="PS50222"/>
    </source>
</evidence>
<name>A0AAD5GVI7_AMBAR</name>
<dbReference type="EMBL" id="JAMZMK010002671">
    <property type="protein sequence ID" value="KAI7754704.1"/>
    <property type="molecule type" value="Genomic_DNA"/>
</dbReference>
<feature type="non-terminal residue" evidence="2">
    <location>
        <position position="1"/>
    </location>
</feature>
<keyword evidence="3" id="KW-1185">Reference proteome</keyword>
<organism evidence="2 3">
    <name type="scientific">Ambrosia artemisiifolia</name>
    <name type="common">Common ragweed</name>
    <dbReference type="NCBI Taxonomy" id="4212"/>
    <lineage>
        <taxon>Eukaryota</taxon>
        <taxon>Viridiplantae</taxon>
        <taxon>Streptophyta</taxon>
        <taxon>Embryophyta</taxon>
        <taxon>Tracheophyta</taxon>
        <taxon>Spermatophyta</taxon>
        <taxon>Magnoliopsida</taxon>
        <taxon>eudicotyledons</taxon>
        <taxon>Gunneridae</taxon>
        <taxon>Pentapetalae</taxon>
        <taxon>asterids</taxon>
        <taxon>campanulids</taxon>
        <taxon>Asterales</taxon>
        <taxon>Asteraceae</taxon>
        <taxon>Asteroideae</taxon>
        <taxon>Heliantheae alliance</taxon>
        <taxon>Heliantheae</taxon>
        <taxon>Ambrosia</taxon>
    </lineage>
</organism>
<evidence type="ECO:0000313" key="2">
    <source>
        <dbReference type="EMBL" id="KAI7754704.1"/>
    </source>
</evidence>
<gene>
    <name evidence="2" type="ORF">M8C21_025586</name>
</gene>
<evidence type="ECO:0000313" key="3">
    <source>
        <dbReference type="Proteomes" id="UP001206925"/>
    </source>
</evidence>
<comment type="caution">
    <text evidence="2">The sequence shown here is derived from an EMBL/GenBank/DDBJ whole genome shotgun (WGS) entry which is preliminary data.</text>
</comment>
<feature type="non-terminal residue" evidence="2">
    <location>
        <position position="79"/>
    </location>
</feature>
<dbReference type="PROSITE" id="PS50222">
    <property type="entry name" value="EF_HAND_2"/>
    <property type="match status" value="1"/>
</dbReference>
<dbReference type="GO" id="GO:0005509">
    <property type="term" value="F:calcium ion binding"/>
    <property type="evidence" value="ECO:0007669"/>
    <property type="project" value="InterPro"/>
</dbReference>